<evidence type="ECO:0000313" key="3">
    <source>
        <dbReference type="Proteomes" id="UP001365619"/>
    </source>
</evidence>
<accession>A0ABU8HUR9</accession>
<dbReference type="GeneID" id="300959755"/>
<keyword evidence="1" id="KW-0812">Transmembrane</keyword>
<dbReference type="RefSeq" id="WP_156575612.1">
    <property type="nucleotide sequence ID" value="NZ_CP040336.1"/>
</dbReference>
<comment type="caution">
    <text evidence="2">The sequence shown here is derived from an EMBL/GenBank/DDBJ whole genome shotgun (WGS) entry which is preliminary data.</text>
</comment>
<dbReference type="Proteomes" id="UP001365619">
    <property type="component" value="Unassembled WGS sequence"/>
</dbReference>
<keyword evidence="3" id="KW-1185">Reference proteome</keyword>
<sequence>MDRIFLKLFFKSILFVFLCGIVVFSIFQIIFVWSVSTGLGRDDIVGFSDNKYVIGRPPVSYNLYKKDSGETILDNVIGYKKGTTKSYIRNEIEFVVINETQGSYELYKIEKASEKDIERLKEMKRLE</sequence>
<organism evidence="2 3">
    <name type="scientific">Bacillus luti</name>
    <dbReference type="NCBI Taxonomy" id="2026191"/>
    <lineage>
        <taxon>Bacteria</taxon>
        <taxon>Bacillati</taxon>
        <taxon>Bacillota</taxon>
        <taxon>Bacilli</taxon>
        <taxon>Bacillales</taxon>
        <taxon>Bacillaceae</taxon>
        <taxon>Bacillus</taxon>
        <taxon>Bacillus cereus group</taxon>
    </lineage>
</organism>
<evidence type="ECO:0000313" key="2">
    <source>
        <dbReference type="EMBL" id="MEI5930236.1"/>
    </source>
</evidence>
<proteinExistence type="predicted"/>
<protein>
    <recommendedName>
        <fullName evidence="4">YxeA family protein</fullName>
    </recommendedName>
</protein>
<keyword evidence="1" id="KW-0472">Membrane</keyword>
<evidence type="ECO:0000256" key="1">
    <source>
        <dbReference type="SAM" id="Phobius"/>
    </source>
</evidence>
<gene>
    <name evidence="2" type="ORF">WBS43_16040</name>
</gene>
<keyword evidence="1" id="KW-1133">Transmembrane helix</keyword>
<evidence type="ECO:0008006" key="4">
    <source>
        <dbReference type="Google" id="ProtNLM"/>
    </source>
</evidence>
<feature type="transmembrane region" description="Helical" evidence="1">
    <location>
        <begin position="12"/>
        <end position="33"/>
    </location>
</feature>
<reference evidence="2 3" key="1">
    <citation type="submission" date="2024-03" db="EMBL/GenBank/DDBJ databases">
        <title>A Rare Waterborne Outbreak of Bacillus cereus in China: Epidemiologic Survey, Genomic Insights and Virulence Characteristics.</title>
        <authorList>
            <person name="Wang S."/>
        </authorList>
    </citation>
    <scope>NUCLEOTIDE SEQUENCE [LARGE SCALE GENOMIC DNA]</scope>
    <source>
        <strain evidence="2 3">BC008</strain>
    </source>
</reference>
<dbReference type="EMBL" id="JBBAGW010000004">
    <property type="protein sequence ID" value="MEI5930236.1"/>
    <property type="molecule type" value="Genomic_DNA"/>
</dbReference>
<name>A0ABU8HUR9_9BACI</name>